<dbReference type="Pfam" id="PF13424">
    <property type="entry name" value="TPR_12"/>
    <property type="match status" value="1"/>
</dbReference>
<dbReference type="Pfam" id="PF13676">
    <property type="entry name" value="TIR_2"/>
    <property type="match status" value="1"/>
</dbReference>
<accession>U5VWN5</accession>
<proteinExistence type="predicted"/>
<dbReference type="SUPFAM" id="SSF52540">
    <property type="entry name" value="P-loop containing nucleoside triphosphate hydrolases"/>
    <property type="match status" value="1"/>
</dbReference>
<dbReference type="InterPro" id="IPR011990">
    <property type="entry name" value="TPR-like_helical_dom_sf"/>
</dbReference>
<dbReference type="PANTHER" id="PTHR46082">
    <property type="entry name" value="ATP/GTP-BINDING PROTEIN-RELATED"/>
    <property type="match status" value="1"/>
</dbReference>
<dbReference type="OrthoDB" id="580767at2"/>
<evidence type="ECO:0000313" key="2">
    <source>
        <dbReference type="EMBL" id="AGZ40120.1"/>
    </source>
</evidence>
<sequence length="664" mass="71433">MGVATGGGRVDVFISYAGPDRPWASWAAQQLERAGMSVELTPWDWSAGDNFVLRMNDALGRANRVLALYSTAYFARDRFTTDEWTAVLAEPPDEHGGRRLVPVRVEKVTPPPILRVVTYRDVFGLPEQRARQVLLEAVAGRTRPSGDVRFPGGDPVTASVGGVRVPGSLPPVWNVRRRNPAFTGRGRELAGLRERLCSGERALVQALHGIGGVGKTELAVEYTHLFGNEYDLVWWIDAEVPELIGEQLTALAAAAGWTEIGDAAVITADVVLRRLQRESGWLLIYDNAETVNAIAALIPDGGGHVVITSRSQQTGGVAAAPISVDLLDRETASRLVRELAPALPEADAGRLAAAVGDLPLALGQAAGLVAETGMSVDEYLDELSANPAELLGEGPTGRYPQSLAAVVTASMRHLSGQDEAAGQVMRLVAVLAPEPVPLSWLTGTADGTLPRPLATVAASTTARRRMLGRIAAFGLARVDTDNLQVHRLTQAVITPTTTSLEIEHADRLLVAAAPGDESDPDQWPMWAALLPHLLARATVTASAALRMTAGRALFYLLLRGEHRTAQALATDWHQRWQQTVGPDDRAVLVAASQLANSLNSLGEHEQARRLHEDTLAGRRRVQGDDHPDTLHAANNLANSLNSLGEHEQARRLREDIAKRRETNG</sequence>
<dbReference type="InterPro" id="IPR000157">
    <property type="entry name" value="TIR_dom"/>
</dbReference>
<keyword evidence="3" id="KW-1185">Reference proteome</keyword>
<dbReference type="STRING" id="1246995.AFR_09155"/>
<dbReference type="Gene3D" id="3.40.50.300">
    <property type="entry name" value="P-loop containing nucleotide triphosphate hydrolases"/>
    <property type="match status" value="1"/>
</dbReference>
<dbReference type="InterPro" id="IPR027417">
    <property type="entry name" value="P-loop_NTPase"/>
</dbReference>
<dbReference type="Pfam" id="PF00931">
    <property type="entry name" value="NB-ARC"/>
    <property type="match status" value="1"/>
</dbReference>
<dbReference type="RefSeq" id="WP_023359686.1">
    <property type="nucleotide sequence ID" value="NC_022657.1"/>
</dbReference>
<gene>
    <name evidence="2" type="ORF">AFR_09155</name>
</gene>
<protein>
    <submittedName>
        <fullName evidence="2">ATP/GTP binding protein</fullName>
    </submittedName>
</protein>
<dbReference type="SUPFAM" id="SSF52200">
    <property type="entry name" value="Toll/Interleukin receptor TIR domain"/>
    <property type="match status" value="1"/>
</dbReference>
<organism evidence="2 3">
    <name type="scientific">Actinoplanes friuliensis DSM 7358</name>
    <dbReference type="NCBI Taxonomy" id="1246995"/>
    <lineage>
        <taxon>Bacteria</taxon>
        <taxon>Bacillati</taxon>
        <taxon>Actinomycetota</taxon>
        <taxon>Actinomycetes</taxon>
        <taxon>Micromonosporales</taxon>
        <taxon>Micromonosporaceae</taxon>
        <taxon>Actinoplanes</taxon>
    </lineage>
</organism>
<dbReference type="InterPro" id="IPR053137">
    <property type="entry name" value="NLR-like"/>
</dbReference>
<dbReference type="InterPro" id="IPR035897">
    <property type="entry name" value="Toll_tir_struct_dom_sf"/>
</dbReference>
<dbReference type="HOGENOM" id="CLU_000288_125_8_11"/>
<dbReference type="PANTHER" id="PTHR46082:SF6">
    <property type="entry name" value="AAA+ ATPASE DOMAIN-CONTAINING PROTEIN-RELATED"/>
    <property type="match status" value="1"/>
</dbReference>
<dbReference type="Proteomes" id="UP000017746">
    <property type="component" value="Chromosome"/>
</dbReference>
<reference evidence="2 3" key="1">
    <citation type="journal article" date="2014" name="J. Biotechnol.">
        <title>Complete genome sequence of the actinobacterium Actinoplanes friuliensis HAG 010964, producer of the lipopeptide antibiotic friulimycin.</title>
        <authorList>
            <person name="Ruckert C."/>
            <person name="Szczepanowski R."/>
            <person name="Albersmeier A."/>
            <person name="Goesmann A."/>
            <person name="Fischer N."/>
            <person name="Steinkamper A."/>
            <person name="Puhler A."/>
            <person name="Biener R."/>
            <person name="Schwartz D."/>
            <person name="Kalinowski J."/>
        </authorList>
    </citation>
    <scope>NUCLEOTIDE SEQUENCE [LARGE SCALE GENOMIC DNA]</scope>
    <source>
        <strain evidence="2 3">DSM 7358</strain>
    </source>
</reference>
<dbReference type="Gene3D" id="1.25.40.10">
    <property type="entry name" value="Tetratricopeptide repeat domain"/>
    <property type="match status" value="1"/>
</dbReference>
<dbReference type="eggNOG" id="COG3903">
    <property type="taxonomic scope" value="Bacteria"/>
</dbReference>
<dbReference type="EMBL" id="CP006272">
    <property type="protein sequence ID" value="AGZ40120.1"/>
    <property type="molecule type" value="Genomic_DNA"/>
</dbReference>
<dbReference type="SMART" id="SM00255">
    <property type="entry name" value="TIR"/>
    <property type="match status" value="1"/>
</dbReference>
<dbReference type="AlphaFoldDB" id="U5VWN5"/>
<dbReference type="InterPro" id="IPR002182">
    <property type="entry name" value="NB-ARC"/>
</dbReference>
<dbReference type="PATRIC" id="fig|1246995.3.peg.1863"/>
<name>U5VWN5_9ACTN</name>
<dbReference type="KEGG" id="afs:AFR_09155"/>
<dbReference type="NCBIfam" id="NF040586">
    <property type="entry name" value="FxSxx_TPR"/>
    <property type="match status" value="1"/>
</dbReference>
<dbReference type="GO" id="GO:0007165">
    <property type="term" value="P:signal transduction"/>
    <property type="evidence" value="ECO:0007669"/>
    <property type="project" value="InterPro"/>
</dbReference>
<dbReference type="Gene3D" id="3.40.50.10140">
    <property type="entry name" value="Toll/interleukin-1 receptor homology (TIR) domain"/>
    <property type="match status" value="1"/>
</dbReference>
<dbReference type="SUPFAM" id="SSF48452">
    <property type="entry name" value="TPR-like"/>
    <property type="match status" value="1"/>
</dbReference>
<feature type="domain" description="TIR" evidence="1">
    <location>
        <begin position="9"/>
        <end position="141"/>
    </location>
</feature>
<evidence type="ECO:0000259" key="1">
    <source>
        <dbReference type="SMART" id="SM00255"/>
    </source>
</evidence>
<evidence type="ECO:0000313" key="3">
    <source>
        <dbReference type="Proteomes" id="UP000017746"/>
    </source>
</evidence>